<name>A0A9P7VHH8_9AGAR</name>
<dbReference type="RefSeq" id="XP_043034150.1">
    <property type="nucleotide sequence ID" value="XM_043177926.1"/>
</dbReference>
<proteinExistence type="predicted"/>
<accession>A0A9P7VHH8</accession>
<keyword evidence="2" id="KW-1185">Reference proteome</keyword>
<protein>
    <submittedName>
        <fullName evidence="1">Uncharacterized protein</fullName>
    </submittedName>
</protein>
<reference evidence="1" key="1">
    <citation type="submission" date="2020-11" db="EMBL/GenBank/DDBJ databases">
        <title>Adaptations for nitrogen fixation in a non-lichenized fungal sporocarp promotes dispersal by wood-feeding termites.</title>
        <authorList>
            <consortium name="DOE Joint Genome Institute"/>
            <person name="Koch R.A."/>
            <person name="Yoon G."/>
            <person name="Arayal U."/>
            <person name="Lail K."/>
            <person name="Amirebrahimi M."/>
            <person name="Labutti K."/>
            <person name="Lipzen A."/>
            <person name="Riley R."/>
            <person name="Barry K."/>
            <person name="Henrissat B."/>
            <person name="Grigoriev I.V."/>
            <person name="Herr J.R."/>
            <person name="Aime M.C."/>
        </authorList>
    </citation>
    <scope>NUCLEOTIDE SEQUENCE</scope>
    <source>
        <strain evidence="1">MCA 3950</strain>
    </source>
</reference>
<sequence length="124" mass="13986">MPVTSEEINSIKNQVNILLNDANQDSVRPKPLRDDLIEDINTALLRLKDLSLISEIRAKFYFWIRKALSKAPEAVPTVASVCKMINKIQTSYEVNRFTTTDVGNQCHDAEVSVLGNKPTTRSRI</sequence>
<evidence type="ECO:0000313" key="2">
    <source>
        <dbReference type="Proteomes" id="UP000812287"/>
    </source>
</evidence>
<comment type="caution">
    <text evidence="1">The sequence shown here is derived from an EMBL/GenBank/DDBJ whole genome shotgun (WGS) entry which is preliminary data.</text>
</comment>
<dbReference type="EMBL" id="MU250568">
    <property type="protein sequence ID" value="KAG7440650.1"/>
    <property type="molecule type" value="Genomic_DNA"/>
</dbReference>
<evidence type="ECO:0000313" key="1">
    <source>
        <dbReference type="EMBL" id="KAG7440650.1"/>
    </source>
</evidence>
<dbReference type="GeneID" id="66100213"/>
<organism evidence="1 2">
    <name type="scientific">Guyanagaster necrorhizus</name>
    <dbReference type="NCBI Taxonomy" id="856835"/>
    <lineage>
        <taxon>Eukaryota</taxon>
        <taxon>Fungi</taxon>
        <taxon>Dikarya</taxon>
        <taxon>Basidiomycota</taxon>
        <taxon>Agaricomycotina</taxon>
        <taxon>Agaricomycetes</taxon>
        <taxon>Agaricomycetidae</taxon>
        <taxon>Agaricales</taxon>
        <taxon>Marasmiineae</taxon>
        <taxon>Physalacriaceae</taxon>
        <taxon>Guyanagaster</taxon>
    </lineage>
</organism>
<dbReference type="AlphaFoldDB" id="A0A9P7VHH8"/>
<dbReference type="Proteomes" id="UP000812287">
    <property type="component" value="Unassembled WGS sequence"/>
</dbReference>
<gene>
    <name evidence="1" type="ORF">BT62DRAFT_1012426</name>
</gene>